<organism evidence="1 2">
    <name type="scientific">Nodularia harveyana UHCC-0300</name>
    <dbReference type="NCBI Taxonomy" id="2974287"/>
    <lineage>
        <taxon>Bacteria</taxon>
        <taxon>Bacillati</taxon>
        <taxon>Cyanobacteriota</taxon>
        <taxon>Cyanophyceae</taxon>
        <taxon>Nostocales</taxon>
        <taxon>Nodulariaceae</taxon>
        <taxon>Nodularia</taxon>
    </lineage>
</organism>
<reference evidence="1 2" key="1">
    <citation type="submission" date="2023-12" db="EMBL/GenBank/DDBJ databases">
        <title>Baltic Sea Cyanobacteria.</title>
        <authorList>
            <person name="Delbaje E."/>
            <person name="Fewer D.P."/>
            <person name="Shishido T.K."/>
        </authorList>
    </citation>
    <scope>NUCLEOTIDE SEQUENCE [LARGE SCALE GENOMIC DNA]</scope>
    <source>
        <strain evidence="1 2">UHCC-0300</strain>
    </source>
</reference>
<comment type="caution">
    <text evidence="1">The sequence shown here is derived from an EMBL/GenBank/DDBJ whole genome shotgun (WGS) entry which is preliminary data.</text>
</comment>
<dbReference type="RefSeq" id="WP_323194567.1">
    <property type="nucleotide sequence ID" value="NZ_JAYGHG010000002.1"/>
</dbReference>
<protein>
    <submittedName>
        <fullName evidence="1">Uncharacterized protein</fullName>
    </submittedName>
</protein>
<sequence>MISSDAYGGKLRTFHYTIIFGDRLSIFISLISDRFLQFLKLTDKLPKTIKYQA</sequence>
<evidence type="ECO:0000313" key="1">
    <source>
        <dbReference type="EMBL" id="MEA5580228.1"/>
    </source>
</evidence>
<accession>A0ABU5UA26</accession>
<dbReference type="EMBL" id="JAYGHG010000002">
    <property type="protein sequence ID" value="MEA5580228.1"/>
    <property type="molecule type" value="Genomic_DNA"/>
</dbReference>
<gene>
    <name evidence="1" type="ORF">VB620_02610</name>
</gene>
<name>A0ABU5UA26_9CYAN</name>
<dbReference type="Proteomes" id="UP001302120">
    <property type="component" value="Unassembled WGS sequence"/>
</dbReference>
<proteinExistence type="predicted"/>
<evidence type="ECO:0000313" key="2">
    <source>
        <dbReference type="Proteomes" id="UP001302120"/>
    </source>
</evidence>
<keyword evidence="2" id="KW-1185">Reference proteome</keyword>